<reference evidence="3 4" key="1">
    <citation type="submission" date="2018-03" db="EMBL/GenBank/DDBJ databases">
        <title>Genomic Encyclopedia of Archaeal and Bacterial Type Strains, Phase II (KMG-II): from individual species to whole genera.</title>
        <authorList>
            <person name="Goeker M."/>
        </authorList>
    </citation>
    <scope>NUCLEOTIDE SEQUENCE [LARGE SCALE GENOMIC DNA]</scope>
    <source>
        <strain evidence="3 4">DSM 18107</strain>
    </source>
</reference>
<sequence>MKSGFMKKIGFFINTLSKSGGTERVTSVLANALAEVDCEVEVLCMFKSGESFYKLDSRVVVRYLTEKPDGTLKDYFSVLRSLIKNTKHLDYIIGVGMDLCIFTVPLKLFNKVKVIGWEHFNLTVKGPVVSLARHLGIRFADRIVTLTQKDFSDYKKKTDKVVCIYNPTTIDMPPVTTYDNKTLLCVGRLTYQKGFDMMLDIWAEVYKKYHDWKLIIVGNGEDEEALKDQTERLGIGVSVEFVKATKEITKYYATASVYAMTSRYEGLPLVLIEAQSAGLPLIAFNCETGPKEVVEDGYNGFLIPAFDKAAFSEKLQQLMADESLREKMGKQSIINSGKFSRNSIVKKWTEILV</sequence>
<protein>
    <submittedName>
        <fullName evidence="3">Glycosyltransferase involved in cell wall biosynthesis</fullName>
    </submittedName>
</protein>
<organism evidence="3 4">
    <name type="scientific">Chitinophaga ginsengisoli</name>
    <dbReference type="NCBI Taxonomy" id="363837"/>
    <lineage>
        <taxon>Bacteria</taxon>
        <taxon>Pseudomonadati</taxon>
        <taxon>Bacteroidota</taxon>
        <taxon>Chitinophagia</taxon>
        <taxon>Chitinophagales</taxon>
        <taxon>Chitinophagaceae</taxon>
        <taxon>Chitinophaga</taxon>
    </lineage>
</organism>
<dbReference type="Proteomes" id="UP000240978">
    <property type="component" value="Unassembled WGS sequence"/>
</dbReference>
<evidence type="ECO:0000259" key="2">
    <source>
        <dbReference type="Pfam" id="PF13439"/>
    </source>
</evidence>
<dbReference type="InterPro" id="IPR028098">
    <property type="entry name" value="Glyco_trans_4-like_N"/>
</dbReference>
<gene>
    <name evidence="3" type="ORF">CLV42_101634</name>
</gene>
<keyword evidence="4" id="KW-1185">Reference proteome</keyword>
<feature type="domain" description="Glycosyltransferase subfamily 4-like N-terminal" evidence="2">
    <location>
        <begin position="20"/>
        <end position="167"/>
    </location>
</feature>
<name>A0A2P8GPH8_9BACT</name>
<dbReference type="OrthoDB" id="9811239at2"/>
<dbReference type="AlphaFoldDB" id="A0A2P8GPH8"/>
<evidence type="ECO:0000313" key="4">
    <source>
        <dbReference type="Proteomes" id="UP000240978"/>
    </source>
</evidence>
<evidence type="ECO:0000313" key="3">
    <source>
        <dbReference type="EMBL" id="PSL35872.1"/>
    </source>
</evidence>
<feature type="domain" description="Glycosyl transferase family 1" evidence="1">
    <location>
        <begin position="179"/>
        <end position="332"/>
    </location>
</feature>
<dbReference type="Pfam" id="PF13439">
    <property type="entry name" value="Glyco_transf_4"/>
    <property type="match status" value="1"/>
</dbReference>
<dbReference type="Pfam" id="PF00534">
    <property type="entry name" value="Glycos_transf_1"/>
    <property type="match status" value="1"/>
</dbReference>
<dbReference type="SUPFAM" id="SSF53756">
    <property type="entry name" value="UDP-Glycosyltransferase/glycogen phosphorylase"/>
    <property type="match status" value="1"/>
</dbReference>
<accession>A0A2P8GPH8</accession>
<dbReference type="CDD" id="cd03820">
    <property type="entry name" value="GT4_AmsD-like"/>
    <property type="match status" value="1"/>
</dbReference>
<dbReference type="GO" id="GO:0016757">
    <property type="term" value="F:glycosyltransferase activity"/>
    <property type="evidence" value="ECO:0007669"/>
    <property type="project" value="InterPro"/>
</dbReference>
<comment type="caution">
    <text evidence="3">The sequence shown here is derived from an EMBL/GenBank/DDBJ whole genome shotgun (WGS) entry which is preliminary data.</text>
</comment>
<keyword evidence="3" id="KW-0808">Transferase</keyword>
<dbReference type="Gene3D" id="3.40.50.2000">
    <property type="entry name" value="Glycogen Phosphorylase B"/>
    <property type="match status" value="2"/>
</dbReference>
<proteinExistence type="predicted"/>
<dbReference type="EMBL" id="PYGK01000001">
    <property type="protein sequence ID" value="PSL35872.1"/>
    <property type="molecule type" value="Genomic_DNA"/>
</dbReference>
<evidence type="ECO:0000259" key="1">
    <source>
        <dbReference type="Pfam" id="PF00534"/>
    </source>
</evidence>
<dbReference type="PANTHER" id="PTHR12526:SF630">
    <property type="entry name" value="GLYCOSYLTRANSFERASE"/>
    <property type="match status" value="1"/>
</dbReference>
<dbReference type="PANTHER" id="PTHR12526">
    <property type="entry name" value="GLYCOSYLTRANSFERASE"/>
    <property type="match status" value="1"/>
</dbReference>
<dbReference type="InterPro" id="IPR001296">
    <property type="entry name" value="Glyco_trans_1"/>
</dbReference>